<evidence type="ECO:0000256" key="1">
    <source>
        <dbReference type="SAM" id="Coils"/>
    </source>
</evidence>
<evidence type="ECO:0000313" key="3">
    <source>
        <dbReference type="Proteomes" id="UP000276133"/>
    </source>
</evidence>
<dbReference type="Proteomes" id="UP000276133">
    <property type="component" value="Unassembled WGS sequence"/>
</dbReference>
<organism evidence="2 3">
    <name type="scientific">Brachionus plicatilis</name>
    <name type="common">Marine rotifer</name>
    <name type="synonym">Brachionus muelleri</name>
    <dbReference type="NCBI Taxonomy" id="10195"/>
    <lineage>
        <taxon>Eukaryota</taxon>
        <taxon>Metazoa</taxon>
        <taxon>Spiralia</taxon>
        <taxon>Gnathifera</taxon>
        <taxon>Rotifera</taxon>
        <taxon>Eurotatoria</taxon>
        <taxon>Monogononta</taxon>
        <taxon>Pseudotrocha</taxon>
        <taxon>Ploima</taxon>
        <taxon>Brachionidae</taxon>
        <taxon>Brachionus</taxon>
    </lineage>
</organism>
<name>A0A3M7T9T9_BRAPC</name>
<reference evidence="2 3" key="1">
    <citation type="journal article" date="2018" name="Sci. Rep.">
        <title>Genomic signatures of local adaptation to the degree of environmental predictability in rotifers.</title>
        <authorList>
            <person name="Franch-Gras L."/>
            <person name="Hahn C."/>
            <person name="Garcia-Roger E.M."/>
            <person name="Carmona M.J."/>
            <person name="Serra M."/>
            <person name="Gomez A."/>
        </authorList>
    </citation>
    <scope>NUCLEOTIDE SEQUENCE [LARGE SCALE GENOMIC DNA]</scope>
    <source>
        <strain evidence="2">HYR1</strain>
    </source>
</reference>
<sequence>MECSSKAVRFKKEIKSSPKSLAEDVYYLIHLLCNKSCDESIISKVLNKKSSFVNQLETSELEDIFTAIKDVRINVRTSNTKIDELNKIVKSQDSQINNLIKENRDLRLTNDALINNMDSLLHKVLINEAINLTNSSLNFSLNSNQQKNYRQVRKNNTLLLLVVPMEKNLSSTKKYLKNSGKGENVGFMSCERKVDIYKGRID</sequence>
<accession>A0A3M7T9T9</accession>
<gene>
    <name evidence="2" type="ORF">BpHYR1_048007</name>
</gene>
<keyword evidence="3" id="KW-1185">Reference proteome</keyword>
<evidence type="ECO:0000313" key="2">
    <source>
        <dbReference type="EMBL" id="RNA44745.1"/>
    </source>
</evidence>
<protein>
    <submittedName>
        <fullName evidence="2">Uncharacterized protein</fullName>
    </submittedName>
</protein>
<dbReference type="EMBL" id="REGN01000060">
    <property type="protein sequence ID" value="RNA44745.1"/>
    <property type="molecule type" value="Genomic_DNA"/>
</dbReference>
<dbReference type="AlphaFoldDB" id="A0A3M7T9T9"/>
<keyword evidence="1" id="KW-0175">Coiled coil</keyword>
<proteinExistence type="predicted"/>
<feature type="coiled-coil region" evidence="1">
    <location>
        <begin position="82"/>
        <end position="116"/>
    </location>
</feature>
<comment type="caution">
    <text evidence="2">The sequence shown here is derived from an EMBL/GenBank/DDBJ whole genome shotgun (WGS) entry which is preliminary data.</text>
</comment>